<gene>
    <name evidence="1" type="ORF">S01H4_63582</name>
</gene>
<evidence type="ECO:0000313" key="1">
    <source>
        <dbReference type="EMBL" id="GAH05342.1"/>
    </source>
</evidence>
<accession>X1CCM2</accession>
<feature type="non-terminal residue" evidence="1">
    <location>
        <position position="66"/>
    </location>
</feature>
<dbReference type="EMBL" id="BART01038280">
    <property type="protein sequence ID" value="GAH05342.1"/>
    <property type="molecule type" value="Genomic_DNA"/>
</dbReference>
<name>X1CCM2_9ZZZZ</name>
<reference evidence="1" key="1">
    <citation type="journal article" date="2014" name="Front. Microbiol.">
        <title>High frequency of phylogenetically diverse reductive dehalogenase-homologous genes in deep subseafloor sedimentary metagenomes.</title>
        <authorList>
            <person name="Kawai M."/>
            <person name="Futagami T."/>
            <person name="Toyoda A."/>
            <person name="Takaki Y."/>
            <person name="Nishi S."/>
            <person name="Hori S."/>
            <person name="Arai W."/>
            <person name="Tsubouchi T."/>
            <person name="Morono Y."/>
            <person name="Uchiyama I."/>
            <person name="Ito T."/>
            <person name="Fujiyama A."/>
            <person name="Inagaki F."/>
            <person name="Takami H."/>
        </authorList>
    </citation>
    <scope>NUCLEOTIDE SEQUENCE</scope>
    <source>
        <strain evidence="1">Expedition CK06-06</strain>
    </source>
</reference>
<proteinExistence type="predicted"/>
<protein>
    <submittedName>
        <fullName evidence="1">Uncharacterized protein</fullName>
    </submittedName>
</protein>
<sequence>MRKDLAHFGKDIRRKHKPVRLKISGYVTAQAVCFDAPDVACEKYQKPKAKAGIQIAGGRAQARDNR</sequence>
<dbReference type="AlphaFoldDB" id="X1CCM2"/>
<organism evidence="1">
    <name type="scientific">marine sediment metagenome</name>
    <dbReference type="NCBI Taxonomy" id="412755"/>
    <lineage>
        <taxon>unclassified sequences</taxon>
        <taxon>metagenomes</taxon>
        <taxon>ecological metagenomes</taxon>
    </lineage>
</organism>
<comment type="caution">
    <text evidence="1">The sequence shown here is derived from an EMBL/GenBank/DDBJ whole genome shotgun (WGS) entry which is preliminary data.</text>
</comment>